<evidence type="ECO:0000313" key="3">
    <source>
        <dbReference type="Proteomes" id="UP000676194"/>
    </source>
</evidence>
<dbReference type="RefSeq" id="WP_213495437.1">
    <property type="nucleotide sequence ID" value="NZ_CP074694.1"/>
</dbReference>
<protein>
    <submittedName>
        <fullName evidence="2">DinB family protein</fullName>
    </submittedName>
</protein>
<dbReference type="InterPro" id="IPR024775">
    <property type="entry name" value="DinB-like"/>
</dbReference>
<organism evidence="2 3">
    <name type="scientific">Telmatocola sphagniphila</name>
    <dbReference type="NCBI Taxonomy" id="1123043"/>
    <lineage>
        <taxon>Bacteria</taxon>
        <taxon>Pseudomonadati</taxon>
        <taxon>Planctomycetota</taxon>
        <taxon>Planctomycetia</taxon>
        <taxon>Gemmatales</taxon>
        <taxon>Gemmataceae</taxon>
    </lineage>
</organism>
<dbReference type="Proteomes" id="UP000676194">
    <property type="component" value="Chromosome"/>
</dbReference>
<reference evidence="2" key="1">
    <citation type="submission" date="2021-05" db="EMBL/GenBank/DDBJ databases">
        <title>Complete genome sequence of the cellulolytic planctomycete Telmatocola sphagniphila SP2T and characterization of the first cellulase from planctomycetes.</title>
        <authorList>
            <person name="Rakitin A.L."/>
            <person name="Beletsky A.V."/>
            <person name="Naumoff D.G."/>
            <person name="Kulichevskaya I.S."/>
            <person name="Mardanov A.V."/>
            <person name="Ravin N.V."/>
            <person name="Dedysh S.N."/>
        </authorList>
    </citation>
    <scope>NUCLEOTIDE SEQUENCE</scope>
    <source>
        <strain evidence="2">SP2T</strain>
    </source>
</reference>
<sequence length="163" mass="17665">MTAKEILVIDMDTATFILNTYLSDFTEAEMLKRPVPQANHTAWQLGHLIASENDMLSALTPPASISLPEGFAKQHSKESAGSDDPAKFLTKAQYLELMQKVRAASKEALAKMTDADFNKPGPDALKSFAPTLGALFSVIAGHPMMHTGQLAVLRRALGKPILM</sequence>
<feature type="domain" description="DinB-like" evidence="1">
    <location>
        <begin position="18"/>
        <end position="150"/>
    </location>
</feature>
<keyword evidence="3" id="KW-1185">Reference proteome</keyword>
<dbReference type="EMBL" id="CP074694">
    <property type="protein sequence ID" value="QVL31504.1"/>
    <property type="molecule type" value="Genomic_DNA"/>
</dbReference>
<accession>A0A8E6ESW6</accession>
<dbReference type="InterPro" id="IPR034660">
    <property type="entry name" value="DinB/YfiT-like"/>
</dbReference>
<dbReference type="SUPFAM" id="SSF109854">
    <property type="entry name" value="DinB/YfiT-like putative metalloenzymes"/>
    <property type="match status" value="1"/>
</dbReference>
<evidence type="ECO:0000259" key="1">
    <source>
        <dbReference type="Pfam" id="PF12867"/>
    </source>
</evidence>
<gene>
    <name evidence="2" type="ORF">KIH39_22065</name>
</gene>
<dbReference type="Gene3D" id="1.20.120.450">
    <property type="entry name" value="dinb family like domain"/>
    <property type="match status" value="1"/>
</dbReference>
<name>A0A8E6ESW6_9BACT</name>
<proteinExistence type="predicted"/>
<evidence type="ECO:0000313" key="2">
    <source>
        <dbReference type="EMBL" id="QVL31504.1"/>
    </source>
</evidence>
<dbReference type="Pfam" id="PF12867">
    <property type="entry name" value="DinB_2"/>
    <property type="match status" value="1"/>
</dbReference>
<dbReference type="KEGG" id="tsph:KIH39_22065"/>
<dbReference type="AlphaFoldDB" id="A0A8E6ESW6"/>